<name>A0A953IAB1_SYMTR</name>
<dbReference type="PANTHER" id="PTHR37309">
    <property type="entry name" value="SLR0284 PROTEIN"/>
    <property type="match status" value="1"/>
</dbReference>
<proteinExistence type="predicted"/>
<protein>
    <submittedName>
        <fullName evidence="2">Uncharacterized protein</fullName>
    </submittedName>
</protein>
<comment type="caution">
    <text evidence="2">The sequence shown here is derived from an EMBL/GenBank/DDBJ whole genome shotgun (WGS) entry which is preliminary data.</text>
</comment>
<evidence type="ECO:0000313" key="3">
    <source>
        <dbReference type="Proteomes" id="UP000732377"/>
    </source>
</evidence>
<dbReference type="AlphaFoldDB" id="A0A953IAB1"/>
<keyword evidence="1" id="KW-1133">Transmembrane helix</keyword>
<feature type="transmembrane region" description="Helical" evidence="1">
    <location>
        <begin position="85"/>
        <end position="104"/>
    </location>
</feature>
<organism evidence="2 3">
    <name type="scientific">Symbiobacterium thermophilum</name>
    <dbReference type="NCBI Taxonomy" id="2734"/>
    <lineage>
        <taxon>Bacteria</taxon>
        <taxon>Bacillati</taxon>
        <taxon>Bacillota</taxon>
        <taxon>Clostridia</taxon>
        <taxon>Eubacteriales</taxon>
        <taxon>Symbiobacteriaceae</taxon>
        <taxon>Symbiobacterium</taxon>
    </lineage>
</organism>
<dbReference type="Pfam" id="PF04020">
    <property type="entry name" value="Phage_holin_4_2"/>
    <property type="match status" value="1"/>
</dbReference>
<dbReference type="Proteomes" id="UP000732377">
    <property type="component" value="Unassembled WGS sequence"/>
</dbReference>
<gene>
    <name evidence="2" type="ORF">CWE10_10025</name>
</gene>
<keyword evidence="1" id="KW-0472">Membrane</keyword>
<dbReference type="OMA" id="VSWIVPG"/>
<feature type="transmembrane region" description="Helical" evidence="1">
    <location>
        <begin position="59"/>
        <end position="79"/>
    </location>
</feature>
<evidence type="ECO:0000256" key="1">
    <source>
        <dbReference type="SAM" id="Phobius"/>
    </source>
</evidence>
<dbReference type="EMBL" id="PIUK01000087">
    <property type="protein sequence ID" value="MBY6276536.1"/>
    <property type="molecule type" value="Genomic_DNA"/>
</dbReference>
<evidence type="ECO:0000313" key="2">
    <source>
        <dbReference type="EMBL" id="MBY6276536.1"/>
    </source>
</evidence>
<reference evidence="2" key="1">
    <citation type="submission" date="2017-11" db="EMBL/GenBank/DDBJ databases">
        <title>Three new genomes from thermophilic consortium.</title>
        <authorList>
            <person name="Quaggio R."/>
            <person name="Amgarten D."/>
            <person name="Setubal J.C."/>
        </authorList>
    </citation>
    <scope>NUCLEOTIDE SEQUENCE</scope>
    <source>
        <strain evidence="2">ZCTH01-B2</strain>
    </source>
</reference>
<feature type="transmembrane region" description="Helical" evidence="1">
    <location>
        <begin position="29"/>
        <end position="47"/>
    </location>
</feature>
<dbReference type="InterPro" id="IPR007165">
    <property type="entry name" value="Phage_holin_4_2"/>
</dbReference>
<dbReference type="PANTHER" id="PTHR37309:SF1">
    <property type="entry name" value="SLR0284 PROTEIN"/>
    <property type="match status" value="1"/>
</dbReference>
<keyword evidence="1" id="KW-0812">Transmembrane</keyword>
<sequence>MMGAIVRFVVSAVVLLVVAWLTPGFAVNGFWAALFASLVIAGLGWVAQAMLGRGASPAGRGVAGFIAAAVIIYLTGWLFPGWLTVTWWGALIAAFLIGLADAFVPTELR</sequence>
<accession>A0A953IAB1</accession>